<gene>
    <name evidence="3" type="ORF">V7x_33350</name>
</gene>
<keyword evidence="2" id="KW-0472">Membrane</keyword>
<dbReference type="AlphaFoldDB" id="A0A5C6FHZ6"/>
<feature type="compositionally biased region" description="Polar residues" evidence="1">
    <location>
        <begin position="1"/>
        <end position="13"/>
    </location>
</feature>
<evidence type="ECO:0000313" key="4">
    <source>
        <dbReference type="Proteomes" id="UP000316476"/>
    </source>
</evidence>
<accession>A0A5C6FHZ6</accession>
<organism evidence="3 4">
    <name type="scientific">Crateriforma conspicua</name>
    <dbReference type="NCBI Taxonomy" id="2527996"/>
    <lineage>
        <taxon>Bacteria</taxon>
        <taxon>Pseudomonadati</taxon>
        <taxon>Planctomycetota</taxon>
        <taxon>Planctomycetia</taxon>
        <taxon>Planctomycetales</taxon>
        <taxon>Planctomycetaceae</taxon>
        <taxon>Crateriforma</taxon>
    </lineage>
</organism>
<evidence type="ECO:0000256" key="2">
    <source>
        <dbReference type="SAM" id="Phobius"/>
    </source>
</evidence>
<name>A0A5C6FHZ6_9PLAN</name>
<feature type="region of interest" description="Disordered" evidence="1">
    <location>
        <begin position="1"/>
        <end position="30"/>
    </location>
</feature>
<keyword evidence="2" id="KW-0812">Transmembrane</keyword>
<dbReference type="InterPro" id="IPR045964">
    <property type="entry name" value="DUF6384"/>
</dbReference>
<protein>
    <submittedName>
        <fullName evidence="3">Uncharacterized protein</fullName>
    </submittedName>
</protein>
<reference evidence="3 4" key="1">
    <citation type="submission" date="2019-02" db="EMBL/GenBank/DDBJ databases">
        <title>Deep-cultivation of Planctomycetes and their phenomic and genomic characterization uncovers novel biology.</title>
        <authorList>
            <person name="Wiegand S."/>
            <person name="Jogler M."/>
            <person name="Boedeker C."/>
            <person name="Pinto D."/>
            <person name="Vollmers J."/>
            <person name="Rivas-Marin E."/>
            <person name="Kohn T."/>
            <person name="Peeters S.H."/>
            <person name="Heuer A."/>
            <person name="Rast P."/>
            <person name="Oberbeckmann S."/>
            <person name="Bunk B."/>
            <person name="Jeske O."/>
            <person name="Meyerdierks A."/>
            <person name="Storesund J.E."/>
            <person name="Kallscheuer N."/>
            <person name="Luecker S."/>
            <person name="Lage O.M."/>
            <person name="Pohl T."/>
            <person name="Merkel B.J."/>
            <person name="Hornburger P."/>
            <person name="Mueller R.-W."/>
            <person name="Bruemmer F."/>
            <person name="Labrenz M."/>
            <person name="Spormann A.M."/>
            <person name="Op Den Camp H."/>
            <person name="Overmann J."/>
            <person name="Amann R."/>
            <person name="Jetten M.S.M."/>
            <person name="Mascher T."/>
            <person name="Medema M.H."/>
            <person name="Devos D.P."/>
            <person name="Kaster A.-K."/>
            <person name="Ovreas L."/>
            <person name="Rohde M."/>
            <person name="Galperin M.Y."/>
            <person name="Jogler C."/>
        </authorList>
    </citation>
    <scope>NUCLEOTIDE SEQUENCE [LARGE SCALE GENOMIC DNA]</scope>
    <source>
        <strain evidence="3 4">V7</strain>
    </source>
</reference>
<proteinExistence type="predicted"/>
<comment type="caution">
    <text evidence="3">The sequence shown here is derived from an EMBL/GenBank/DDBJ whole genome shotgun (WGS) entry which is preliminary data.</text>
</comment>
<dbReference type="EMBL" id="SJPZ01000002">
    <property type="protein sequence ID" value="TWU61647.1"/>
    <property type="molecule type" value="Genomic_DNA"/>
</dbReference>
<evidence type="ECO:0000256" key="1">
    <source>
        <dbReference type="SAM" id="MobiDB-lite"/>
    </source>
</evidence>
<dbReference type="Proteomes" id="UP000316476">
    <property type="component" value="Unassembled WGS sequence"/>
</dbReference>
<dbReference type="OrthoDB" id="288939at2"/>
<sequence>MSDVRTAQAQQRAPSGRESQAHPAENLTLEETLRVMDVARELRDRRQTAEEMFRRDEVRQKLREKLMKTARLSGDNLTEAELDTAIQQYMDRLHTYQDPAPGMNSFLAHLWVRRHQVAWTLATIAAAAGGLWFWFG</sequence>
<dbReference type="RefSeq" id="WP_146414473.1">
    <property type="nucleotide sequence ID" value="NZ_SJPZ01000002.1"/>
</dbReference>
<feature type="transmembrane region" description="Helical" evidence="2">
    <location>
        <begin position="117"/>
        <end position="135"/>
    </location>
</feature>
<evidence type="ECO:0000313" key="3">
    <source>
        <dbReference type="EMBL" id="TWU61647.1"/>
    </source>
</evidence>
<keyword evidence="2" id="KW-1133">Transmembrane helix</keyword>
<dbReference type="Pfam" id="PF19911">
    <property type="entry name" value="DUF6384"/>
    <property type="match status" value="1"/>
</dbReference>